<evidence type="ECO:0000256" key="6">
    <source>
        <dbReference type="ARBA" id="ARBA00039970"/>
    </source>
</evidence>
<dbReference type="Gene3D" id="3.40.50.300">
    <property type="entry name" value="P-loop containing nucleotide triphosphate hydrolases"/>
    <property type="match status" value="1"/>
</dbReference>
<feature type="domain" description="PhoH-like protein" evidence="7">
    <location>
        <begin position="65"/>
        <end position="275"/>
    </location>
</feature>
<dbReference type="AlphaFoldDB" id="A0A6C0JNM9"/>
<comment type="subcellular location">
    <subcellularLocation>
        <location evidence="1">Cytoplasm</location>
    </subcellularLocation>
</comment>
<evidence type="ECO:0000256" key="3">
    <source>
        <dbReference type="ARBA" id="ARBA00022490"/>
    </source>
</evidence>
<keyword evidence="3" id="KW-0963">Cytoplasm</keyword>
<dbReference type="InterPro" id="IPR051451">
    <property type="entry name" value="PhoH2-like"/>
</dbReference>
<keyword evidence="5" id="KW-0067">ATP-binding</keyword>
<evidence type="ECO:0000313" key="8">
    <source>
        <dbReference type="EMBL" id="QHU06340.1"/>
    </source>
</evidence>
<organism evidence="8">
    <name type="scientific">viral metagenome</name>
    <dbReference type="NCBI Taxonomy" id="1070528"/>
    <lineage>
        <taxon>unclassified sequences</taxon>
        <taxon>metagenomes</taxon>
        <taxon>organismal metagenomes</taxon>
    </lineage>
</organism>
<dbReference type="GO" id="GO:0005829">
    <property type="term" value="C:cytosol"/>
    <property type="evidence" value="ECO:0007669"/>
    <property type="project" value="TreeGrafter"/>
</dbReference>
<evidence type="ECO:0000259" key="7">
    <source>
        <dbReference type="Pfam" id="PF02562"/>
    </source>
</evidence>
<evidence type="ECO:0000256" key="5">
    <source>
        <dbReference type="ARBA" id="ARBA00022840"/>
    </source>
</evidence>
<dbReference type="PANTHER" id="PTHR30473:SF1">
    <property type="entry name" value="PHOH-LIKE PROTEIN"/>
    <property type="match status" value="1"/>
</dbReference>
<dbReference type="InterPro" id="IPR003714">
    <property type="entry name" value="PhoH"/>
</dbReference>
<comment type="similarity">
    <text evidence="2">Belongs to the PhoH family.</text>
</comment>
<dbReference type="EMBL" id="MN740432">
    <property type="protein sequence ID" value="QHU06340.1"/>
    <property type="molecule type" value="Genomic_DNA"/>
</dbReference>
<keyword evidence="4" id="KW-0547">Nucleotide-binding</keyword>
<dbReference type="GO" id="GO:0005524">
    <property type="term" value="F:ATP binding"/>
    <property type="evidence" value="ECO:0007669"/>
    <property type="project" value="UniProtKB-KW"/>
</dbReference>
<proteinExistence type="inferred from homology"/>
<evidence type="ECO:0000256" key="4">
    <source>
        <dbReference type="ARBA" id="ARBA00022741"/>
    </source>
</evidence>
<reference evidence="8" key="1">
    <citation type="journal article" date="2020" name="Nature">
        <title>Giant virus diversity and host interactions through global metagenomics.</title>
        <authorList>
            <person name="Schulz F."/>
            <person name="Roux S."/>
            <person name="Paez-Espino D."/>
            <person name="Jungbluth S."/>
            <person name="Walsh D.A."/>
            <person name="Denef V.J."/>
            <person name="McMahon K.D."/>
            <person name="Konstantinidis K.T."/>
            <person name="Eloe-Fadrosh E.A."/>
            <person name="Kyrpides N.C."/>
            <person name="Woyke T."/>
        </authorList>
    </citation>
    <scope>NUCLEOTIDE SEQUENCE</scope>
    <source>
        <strain evidence="8">GVMAG-M-3300027747-57</strain>
    </source>
</reference>
<dbReference type="Pfam" id="PF02562">
    <property type="entry name" value="PhoH"/>
    <property type="match status" value="1"/>
</dbReference>
<name>A0A6C0JNM9_9ZZZZ</name>
<dbReference type="SUPFAM" id="SSF52540">
    <property type="entry name" value="P-loop containing nucleoside triphosphate hydrolases"/>
    <property type="match status" value="1"/>
</dbReference>
<protein>
    <recommendedName>
        <fullName evidence="6">PhoH-like protein</fullName>
    </recommendedName>
</protein>
<dbReference type="InterPro" id="IPR027417">
    <property type="entry name" value="P-loop_NTPase"/>
</dbReference>
<evidence type="ECO:0000256" key="1">
    <source>
        <dbReference type="ARBA" id="ARBA00004496"/>
    </source>
</evidence>
<evidence type="ECO:0000256" key="2">
    <source>
        <dbReference type="ARBA" id="ARBA00010393"/>
    </source>
</evidence>
<accession>A0A6C0JNM9</accession>
<dbReference type="PANTHER" id="PTHR30473">
    <property type="entry name" value="PROTEIN PHOH"/>
    <property type="match status" value="1"/>
</dbReference>
<sequence length="349" mass="39627">MYFKIFVPVMFLFSRTLSYQSLQMHRINKNNLIMRLKKTASTDNYPSDWTKSSRRIKKSLVPAYKPRSENQKTYVSHLANDSVPIVFGIGPAGCGKTLFACVRAIDGLRSGDFQKIVLTRPVVPVEEEELGFLPGNLVKKMDPWTRPLMDIFLEYYPPHELDFMISSGVIEISPLAYMRGRTFKRCFIIADEMQNSSPGQMLMLTTRIGDGSKMVITGDLKQSDRSMENGLLDFMNKIRDYRGRGGEHDIGIELVEMNKGDIERSPIVSKILEIFSSNSNYNSNNIGGQPNITAYPGIVTNFVENKIMQVERTNITNIKIKRPQAPNNNDAALIPLSTAPRTYNRDLFY</sequence>